<evidence type="ECO:0008006" key="4">
    <source>
        <dbReference type="Google" id="ProtNLM"/>
    </source>
</evidence>
<accession>A0A3N4KC02</accession>
<protein>
    <recommendedName>
        <fullName evidence="4">Secreted protein</fullName>
    </recommendedName>
</protein>
<evidence type="ECO:0000313" key="3">
    <source>
        <dbReference type="Proteomes" id="UP000277580"/>
    </source>
</evidence>
<evidence type="ECO:0000256" key="1">
    <source>
        <dbReference type="SAM" id="SignalP"/>
    </source>
</evidence>
<gene>
    <name evidence="2" type="ORF">P167DRAFT_371152</name>
</gene>
<keyword evidence="3" id="KW-1185">Reference proteome</keyword>
<sequence>MAMNTTLHVLITTFISVLPVPQTLKIITAAIINAPRSHSSHTVLPRHLIPSSGNAGHLIRQELHLYGRSII</sequence>
<organism evidence="2 3">
    <name type="scientific">Morchella conica CCBAS932</name>
    <dbReference type="NCBI Taxonomy" id="1392247"/>
    <lineage>
        <taxon>Eukaryota</taxon>
        <taxon>Fungi</taxon>
        <taxon>Dikarya</taxon>
        <taxon>Ascomycota</taxon>
        <taxon>Pezizomycotina</taxon>
        <taxon>Pezizomycetes</taxon>
        <taxon>Pezizales</taxon>
        <taxon>Morchellaceae</taxon>
        <taxon>Morchella</taxon>
    </lineage>
</organism>
<dbReference type="AlphaFoldDB" id="A0A3N4KC02"/>
<feature type="signal peptide" evidence="1">
    <location>
        <begin position="1"/>
        <end position="19"/>
    </location>
</feature>
<evidence type="ECO:0000313" key="2">
    <source>
        <dbReference type="EMBL" id="RPB08037.1"/>
    </source>
</evidence>
<dbReference type="InParanoid" id="A0A3N4KC02"/>
<name>A0A3N4KC02_9PEZI</name>
<proteinExistence type="predicted"/>
<keyword evidence="1" id="KW-0732">Signal</keyword>
<reference evidence="2 3" key="1">
    <citation type="journal article" date="2018" name="Nat. Ecol. Evol.">
        <title>Pezizomycetes genomes reveal the molecular basis of ectomycorrhizal truffle lifestyle.</title>
        <authorList>
            <person name="Murat C."/>
            <person name="Payen T."/>
            <person name="Noel B."/>
            <person name="Kuo A."/>
            <person name="Morin E."/>
            <person name="Chen J."/>
            <person name="Kohler A."/>
            <person name="Krizsan K."/>
            <person name="Balestrini R."/>
            <person name="Da Silva C."/>
            <person name="Montanini B."/>
            <person name="Hainaut M."/>
            <person name="Levati E."/>
            <person name="Barry K.W."/>
            <person name="Belfiori B."/>
            <person name="Cichocki N."/>
            <person name="Clum A."/>
            <person name="Dockter R.B."/>
            <person name="Fauchery L."/>
            <person name="Guy J."/>
            <person name="Iotti M."/>
            <person name="Le Tacon F."/>
            <person name="Lindquist E.A."/>
            <person name="Lipzen A."/>
            <person name="Malagnac F."/>
            <person name="Mello A."/>
            <person name="Molinier V."/>
            <person name="Miyauchi S."/>
            <person name="Poulain J."/>
            <person name="Riccioni C."/>
            <person name="Rubini A."/>
            <person name="Sitrit Y."/>
            <person name="Splivallo R."/>
            <person name="Traeger S."/>
            <person name="Wang M."/>
            <person name="Zifcakova L."/>
            <person name="Wipf D."/>
            <person name="Zambonelli A."/>
            <person name="Paolocci F."/>
            <person name="Nowrousian M."/>
            <person name="Ottonello S."/>
            <person name="Baldrian P."/>
            <person name="Spatafora J.W."/>
            <person name="Henrissat B."/>
            <person name="Nagy L.G."/>
            <person name="Aury J.M."/>
            <person name="Wincker P."/>
            <person name="Grigoriev I.V."/>
            <person name="Bonfante P."/>
            <person name="Martin F.M."/>
        </authorList>
    </citation>
    <scope>NUCLEOTIDE SEQUENCE [LARGE SCALE GENOMIC DNA]</scope>
    <source>
        <strain evidence="2 3">CCBAS932</strain>
    </source>
</reference>
<feature type="chain" id="PRO_5018330050" description="Secreted protein" evidence="1">
    <location>
        <begin position="20"/>
        <end position="71"/>
    </location>
</feature>
<dbReference type="Proteomes" id="UP000277580">
    <property type="component" value="Unassembled WGS sequence"/>
</dbReference>
<dbReference type="EMBL" id="ML119170">
    <property type="protein sequence ID" value="RPB08037.1"/>
    <property type="molecule type" value="Genomic_DNA"/>
</dbReference>